<dbReference type="InterPro" id="IPR036249">
    <property type="entry name" value="Thioredoxin-like_sf"/>
</dbReference>
<keyword evidence="2" id="KW-0732">Signal</keyword>
<keyword evidence="4" id="KW-1015">Disulfide bond</keyword>
<evidence type="ECO:0000256" key="5">
    <source>
        <dbReference type="ARBA" id="ARBA00023284"/>
    </source>
</evidence>
<dbReference type="AlphaFoldDB" id="A0A4Y9R5V9"/>
<evidence type="ECO:0000256" key="6">
    <source>
        <dbReference type="SAM" id="MobiDB-lite"/>
    </source>
</evidence>
<dbReference type="EMBL" id="SPQZ01000001">
    <property type="protein sequence ID" value="TFV99959.1"/>
    <property type="molecule type" value="Genomic_DNA"/>
</dbReference>
<comment type="similarity">
    <text evidence="1">Belongs to the thioredoxin family. DsbA subfamily.</text>
</comment>
<proteinExistence type="inferred from homology"/>
<dbReference type="RefSeq" id="WP_135118847.1">
    <property type="nucleotide sequence ID" value="NZ_SPQZ01000001.1"/>
</dbReference>
<keyword evidence="10" id="KW-1185">Reference proteome</keyword>
<comment type="caution">
    <text evidence="9">The sequence shown here is derived from an EMBL/GenBank/DDBJ whole genome shotgun (WGS) entry which is preliminary data.</text>
</comment>
<evidence type="ECO:0000256" key="7">
    <source>
        <dbReference type="SAM" id="Phobius"/>
    </source>
</evidence>
<accession>A0A4Y9R5V9</accession>
<keyword evidence="7" id="KW-1133">Transmembrane helix</keyword>
<keyword evidence="7" id="KW-0812">Transmembrane</keyword>
<dbReference type="CDD" id="cd02972">
    <property type="entry name" value="DsbA_family"/>
    <property type="match status" value="1"/>
</dbReference>
<keyword evidence="3" id="KW-0560">Oxidoreductase</keyword>
<reference evidence="9 10" key="1">
    <citation type="journal article" date="2018" name="J. Microbiol.">
        <title>Leifsonia flava sp. nov., a novel actinobacterium isolated from the rhizosphere of Aquilegia viridiflora.</title>
        <authorList>
            <person name="Cai Y."/>
            <person name="Tao W.Z."/>
            <person name="Ma Y.J."/>
            <person name="Cheng J."/>
            <person name="Zhang M.Y."/>
            <person name="Zhang Y.X."/>
        </authorList>
    </citation>
    <scope>NUCLEOTIDE SEQUENCE [LARGE SCALE GENOMIC DNA]</scope>
    <source>
        <strain evidence="9 10">SYP-B2174</strain>
    </source>
</reference>
<evidence type="ECO:0000313" key="9">
    <source>
        <dbReference type="EMBL" id="TFV99959.1"/>
    </source>
</evidence>
<organism evidence="9 10">
    <name type="scientific">Orlajensenia leifsoniae</name>
    <dbReference type="NCBI Taxonomy" id="2561933"/>
    <lineage>
        <taxon>Bacteria</taxon>
        <taxon>Bacillati</taxon>
        <taxon>Actinomycetota</taxon>
        <taxon>Actinomycetes</taxon>
        <taxon>Micrococcales</taxon>
        <taxon>Microbacteriaceae</taxon>
        <taxon>Orlajensenia</taxon>
    </lineage>
</organism>
<feature type="domain" description="Thioredoxin-like fold" evidence="8">
    <location>
        <begin position="112"/>
        <end position="280"/>
    </location>
</feature>
<feature type="compositionally biased region" description="Basic and acidic residues" evidence="6">
    <location>
        <begin position="13"/>
        <end position="31"/>
    </location>
</feature>
<evidence type="ECO:0000256" key="3">
    <source>
        <dbReference type="ARBA" id="ARBA00023002"/>
    </source>
</evidence>
<keyword evidence="5" id="KW-0676">Redox-active center</keyword>
<dbReference type="InterPro" id="IPR012336">
    <property type="entry name" value="Thioredoxin-like_fold"/>
</dbReference>
<dbReference type="PANTHER" id="PTHR13887">
    <property type="entry name" value="GLUTATHIONE S-TRANSFERASE KAPPA"/>
    <property type="match status" value="1"/>
</dbReference>
<evidence type="ECO:0000256" key="1">
    <source>
        <dbReference type="ARBA" id="ARBA00005791"/>
    </source>
</evidence>
<evidence type="ECO:0000256" key="4">
    <source>
        <dbReference type="ARBA" id="ARBA00023157"/>
    </source>
</evidence>
<feature type="transmembrane region" description="Helical" evidence="7">
    <location>
        <begin position="38"/>
        <end position="60"/>
    </location>
</feature>
<name>A0A4Y9R5V9_9MICO</name>
<dbReference type="Gene3D" id="3.40.30.10">
    <property type="entry name" value="Glutaredoxin"/>
    <property type="match status" value="1"/>
</dbReference>
<dbReference type="Proteomes" id="UP000298127">
    <property type="component" value="Unassembled WGS sequence"/>
</dbReference>
<dbReference type="PANTHER" id="PTHR13887:SF14">
    <property type="entry name" value="DISULFIDE BOND FORMATION PROTEIN D"/>
    <property type="match status" value="1"/>
</dbReference>
<dbReference type="GO" id="GO:0016491">
    <property type="term" value="F:oxidoreductase activity"/>
    <property type="evidence" value="ECO:0007669"/>
    <property type="project" value="UniProtKB-KW"/>
</dbReference>
<sequence length="306" mass="32152">MTNGSDPRPTKNQRREEAREKARLLREEQKKRDRRNKVLLQGGIAIAIVAVVAIVALIIVQSVKPAGPGPKNMASDGIVIGEGLKAVTTPALAAGASPTPTVPDESGKVANIRVYLDYLCPYCNQFETTNAEQMQKWLESGAATLEIHPIALLKTKSAGTMYSSRAANAAACVANYSPDDFFVFNSALFANQPEEGTAGLSNEEIAAVAKDAGVGSFSSVEKCITDGKLGTFSSWVEASTDRALNEPIPNSDLKAVGGTPTVLVNGKQYSGSLTDPEEFASFVIQAAGETYSTSTPTPTPTATPAG</sequence>
<dbReference type="Pfam" id="PF13462">
    <property type="entry name" value="Thioredoxin_4"/>
    <property type="match status" value="1"/>
</dbReference>
<keyword evidence="7" id="KW-0472">Membrane</keyword>
<protein>
    <recommendedName>
        <fullName evidence="8">Thioredoxin-like fold domain-containing protein</fullName>
    </recommendedName>
</protein>
<evidence type="ECO:0000256" key="2">
    <source>
        <dbReference type="ARBA" id="ARBA00022729"/>
    </source>
</evidence>
<evidence type="ECO:0000313" key="10">
    <source>
        <dbReference type="Proteomes" id="UP000298127"/>
    </source>
</evidence>
<feature type="region of interest" description="Disordered" evidence="6">
    <location>
        <begin position="1"/>
        <end position="32"/>
    </location>
</feature>
<gene>
    <name evidence="9" type="ORF">E4M00_01820</name>
</gene>
<dbReference type="SUPFAM" id="SSF52833">
    <property type="entry name" value="Thioredoxin-like"/>
    <property type="match status" value="1"/>
</dbReference>
<evidence type="ECO:0000259" key="8">
    <source>
        <dbReference type="Pfam" id="PF13462"/>
    </source>
</evidence>